<name>A0A1G9B0L5_9BACL</name>
<dbReference type="STRING" id="576118.SAMN05216216_10254"/>
<feature type="transmembrane region" description="Helical" evidence="1">
    <location>
        <begin position="12"/>
        <end position="28"/>
    </location>
</feature>
<keyword evidence="1" id="KW-1133">Transmembrane helix</keyword>
<accession>A0A1G9B0L5</accession>
<sequence>MESSKKTSHLSALGGILQFNFVFSYILVSSMKPLHIVYDVFYHRIRMNTATQLTIEDLKKIYKMKIRYEKSRGGKVKVKLFHKAQRDLAESIKYVNNQYWTDEIEEKSLVELIERPYTANTSQFIKNCTYTTILRQLCRQRLEVV</sequence>
<keyword evidence="1" id="KW-0812">Transmembrane</keyword>
<evidence type="ECO:0000256" key="1">
    <source>
        <dbReference type="SAM" id="Phobius"/>
    </source>
</evidence>
<evidence type="ECO:0000313" key="2">
    <source>
        <dbReference type="EMBL" id="SDK32654.1"/>
    </source>
</evidence>
<keyword evidence="3" id="KW-1185">Reference proteome</keyword>
<evidence type="ECO:0000313" key="3">
    <source>
        <dbReference type="Proteomes" id="UP000199008"/>
    </source>
</evidence>
<reference evidence="3" key="1">
    <citation type="submission" date="2016-10" db="EMBL/GenBank/DDBJ databases">
        <authorList>
            <person name="Varghese N."/>
            <person name="Submissions S."/>
        </authorList>
    </citation>
    <scope>NUCLEOTIDE SEQUENCE [LARGE SCALE GENOMIC DNA]</scope>
    <source>
        <strain evidence="3">CGMCC 1.8895</strain>
    </source>
</reference>
<dbReference type="Proteomes" id="UP000199008">
    <property type="component" value="Unassembled WGS sequence"/>
</dbReference>
<dbReference type="AlphaFoldDB" id="A0A1G9B0L5"/>
<gene>
    <name evidence="2" type="ORF">SAMN05216216_10254</name>
</gene>
<protein>
    <submittedName>
        <fullName evidence="2">Uncharacterized protein</fullName>
    </submittedName>
</protein>
<keyword evidence="1" id="KW-0472">Membrane</keyword>
<proteinExistence type="predicted"/>
<dbReference type="EMBL" id="FNFY01000002">
    <property type="protein sequence ID" value="SDK32654.1"/>
    <property type="molecule type" value="Genomic_DNA"/>
</dbReference>
<organism evidence="2 3">
    <name type="scientific">Lacicoccus qingdaonensis</name>
    <dbReference type="NCBI Taxonomy" id="576118"/>
    <lineage>
        <taxon>Bacteria</taxon>
        <taxon>Bacillati</taxon>
        <taxon>Bacillota</taxon>
        <taxon>Bacilli</taxon>
        <taxon>Bacillales</taxon>
        <taxon>Salinicoccaceae</taxon>
        <taxon>Lacicoccus</taxon>
    </lineage>
</organism>